<evidence type="ECO:0000313" key="1">
    <source>
        <dbReference type="EMBL" id="MFI5682201.1"/>
    </source>
</evidence>
<dbReference type="SUPFAM" id="SSF51412">
    <property type="entry name" value="Inosine monophosphate dehydrogenase (IMPDH)"/>
    <property type="match status" value="1"/>
</dbReference>
<keyword evidence="1" id="KW-0503">Monooxygenase</keyword>
<evidence type="ECO:0000313" key="2">
    <source>
        <dbReference type="Proteomes" id="UP001612415"/>
    </source>
</evidence>
<comment type="caution">
    <text evidence="1">The sequence shown here is derived from an EMBL/GenBank/DDBJ whole genome shotgun (WGS) entry which is preliminary data.</text>
</comment>
<proteinExistence type="predicted"/>
<accession>A0ABW7YIZ7</accession>
<dbReference type="Proteomes" id="UP001612415">
    <property type="component" value="Unassembled WGS sequence"/>
</dbReference>
<keyword evidence="1" id="KW-0560">Oxidoreductase</keyword>
<dbReference type="Pfam" id="PF03060">
    <property type="entry name" value="NMO"/>
    <property type="match status" value="1"/>
</dbReference>
<protein>
    <submittedName>
        <fullName evidence="1">Nitronate monooxygenase</fullName>
    </submittedName>
</protein>
<dbReference type="GO" id="GO:0004497">
    <property type="term" value="F:monooxygenase activity"/>
    <property type="evidence" value="ECO:0007669"/>
    <property type="project" value="UniProtKB-KW"/>
</dbReference>
<dbReference type="Gene3D" id="3.20.20.70">
    <property type="entry name" value="Aldolase class I"/>
    <property type="match status" value="1"/>
</dbReference>
<sequence>MLIRQPFCHQYRRSRVRPAARPGAAVRHAVALPVIAAGAIATAADVRAALRAGAVDAMVGTVVLRTQESGSGRGSGRCCVPGCLRRTQPGGLGATRGPDEQAGCCVVPLRQSARGCPLHDQR</sequence>
<dbReference type="EMBL" id="JBITDC010000045">
    <property type="protein sequence ID" value="MFI5682201.1"/>
    <property type="molecule type" value="Genomic_DNA"/>
</dbReference>
<keyword evidence="2" id="KW-1185">Reference proteome</keyword>
<organism evidence="1 2">
    <name type="scientific">Streptomyces cellulosae</name>
    <dbReference type="NCBI Taxonomy" id="1968"/>
    <lineage>
        <taxon>Bacteria</taxon>
        <taxon>Bacillati</taxon>
        <taxon>Actinomycetota</taxon>
        <taxon>Actinomycetes</taxon>
        <taxon>Kitasatosporales</taxon>
        <taxon>Streptomycetaceae</taxon>
        <taxon>Streptomyces</taxon>
    </lineage>
</organism>
<gene>
    <name evidence="1" type="ORF">ACIA8P_48070</name>
</gene>
<name>A0ABW7YIZ7_STRCE</name>
<dbReference type="InterPro" id="IPR013785">
    <property type="entry name" value="Aldolase_TIM"/>
</dbReference>
<dbReference type="RefSeq" id="WP_398663476.1">
    <property type="nucleotide sequence ID" value="NZ_JBITDC010000045.1"/>
</dbReference>
<reference evidence="1 2" key="1">
    <citation type="submission" date="2024-10" db="EMBL/GenBank/DDBJ databases">
        <title>The Natural Products Discovery Center: Release of the First 8490 Sequenced Strains for Exploring Actinobacteria Biosynthetic Diversity.</title>
        <authorList>
            <person name="Kalkreuter E."/>
            <person name="Kautsar S.A."/>
            <person name="Yang D."/>
            <person name="Bader C.D."/>
            <person name="Teijaro C.N."/>
            <person name="Fluegel L."/>
            <person name="Davis C.M."/>
            <person name="Simpson J.R."/>
            <person name="Lauterbach L."/>
            <person name="Steele A.D."/>
            <person name="Gui C."/>
            <person name="Meng S."/>
            <person name="Li G."/>
            <person name="Viehrig K."/>
            <person name="Ye F."/>
            <person name="Su P."/>
            <person name="Kiefer A.F."/>
            <person name="Nichols A."/>
            <person name="Cepeda A.J."/>
            <person name="Yan W."/>
            <person name="Fan B."/>
            <person name="Jiang Y."/>
            <person name="Adhikari A."/>
            <person name="Zheng C.-J."/>
            <person name="Schuster L."/>
            <person name="Cowan T.M."/>
            <person name="Smanski M.J."/>
            <person name="Chevrette M.G."/>
            <person name="De Carvalho L.P.S."/>
            <person name="Shen B."/>
        </authorList>
    </citation>
    <scope>NUCLEOTIDE SEQUENCE [LARGE SCALE GENOMIC DNA]</scope>
    <source>
        <strain evidence="1 2">NPDC051599</strain>
    </source>
</reference>